<gene>
    <name evidence="2" type="primary">Contig19033.g20184</name>
    <name evidence="2" type="ORF">STYLEM_15842</name>
</gene>
<evidence type="ECO:0000313" key="3">
    <source>
        <dbReference type="Proteomes" id="UP000039865"/>
    </source>
</evidence>
<evidence type="ECO:0000256" key="1">
    <source>
        <dbReference type="SAM" id="MobiDB-lite"/>
    </source>
</evidence>
<dbReference type="InParanoid" id="A0A078AX51"/>
<proteinExistence type="predicted"/>
<name>A0A078AX51_STYLE</name>
<dbReference type="AlphaFoldDB" id="A0A078AX51"/>
<accession>A0A078AX51</accession>
<dbReference type="Proteomes" id="UP000039865">
    <property type="component" value="Unassembled WGS sequence"/>
</dbReference>
<keyword evidence="3" id="KW-1185">Reference proteome</keyword>
<feature type="region of interest" description="Disordered" evidence="1">
    <location>
        <begin position="1"/>
        <end position="37"/>
    </location>
</feature>
<dbReference type="OrthoDB" id="10642462at2759"/>
<reference evidence="2 3" key="1">
    <citation type="submission" date="2014-06" db="EMBL/GenBank/DDBJ databases">
        <authorList>
            <person name="Swart Estienne"/>
        </authorList>
    </citation>
    <scope>NUCLEOTIDE SEQUENCE [LARGE SCALE GENOMIC DNA]</scope>
    <source>
        <strain evidence="2 3">130c</strain>
    </source>
</reference>
<sequence length="163" mass="19193">MKSKASKNDNILLSDKLSPRKSKKKVVELPGTQNEAKSQHTILKAKDCIKQNNRIMPKDTLCFPQITRKPEENLERELFNSQLKNLARQEMLPRRSRASEQQSGSLKEFEFIELFQKLHTEYRIEFDKELSQYYQNQTLLNKGIINDLETFDTVLPPQKIRQQ</sequence>
<protein>
    <submittedName>
        <fullName evidence="2">Uncharacterized protein</fullName>
    </submittedName>
</protein>
<dbReference type="EMBL" id="CCKQ01014937">
    <property type="protein sequence ID" value="CDW86744.1"/>
    <property type="molecule type" value="Genomic_DNA"/>
</dbReference>
<evidence type="ECO:0000313" key="2">
    <source>
        <dbReference type="EMBL" id="CDW86744.1"/>
    </source>
</evidence>
<organism evidence="2 3">
    <name type="scientific">Stylonychia lemnae</name>
    <name type="common">Ciliate</name>
    <dbReference type="NCBI Taxonomy" id="5949"/>
    <lineage>
        <taxon>Eukaryota</taxon>
        <taxon>Sar</taxon>
        <taxon>Alveolata</taxon>
        <taxon>Ciliophora</taxon>
        <taxon>Intramacronucleata</taxon>
        <taxon>Spirotrichea</taxon>
        <taxon>Stichotrichia</taxon>
        <taxon>Sporadotrichida</taxon>
        <taxon>Oxytrichidae</taxon>
        <taxon>Stylonychinae</taxon>
        <taxon>Stylonychia</taxon>
    </lineage>
</organism>